<dbReference type="CDD" id="cd02801">
    <property type="entry name" value="DUS_like_FMN"/>
    <property type="match status" value="1"/>
</dbReference>
<dbReference type="Gene3D" id="3.20.20.70">
    <property type="entry name" value="Aldolase class I"/>
    <property type="match status" value="1"/>
</dbReference>
<dbReference type="Gene3D" id="1.20.225.30">
    <property type="entry name" value="Dihydrouridine synthase, C-terminal recognition domain"/>
    <property type="match status" value="1"/>
</dbReference>
<dbReference type="SUPFAM" id="SSF51395">
    <property type="entry name" value="FMN-linked oxidoreductases"/>
    <property type="match status" value="1"/>
</dbReference>
<dbReference type="PANTHER" id="PTHR11082:SF26">
    <property type="entry name" value="TRNA-DIHYDROURIDINE(16) SYNTHASE"/>
    <property type="match status" value="1"/>
</dbReference>
<comment type="similarity">
    <text evidence="9">Belongs to the Dus family. DusC subfamily.</text>
</comment>
<dbReference type="InterPro" id="IPR013785">
    <property type="entry name" value="Aldolase_TIM"/>
</dbReference>
<dbReference type="EC" id="1.3.1.-" evidence="9"/>
<feature type="site" description="Interacts with tRNA" evidence="9">
    <location>
        <position position="282"/>
    </location>
</feature>
<feature type="site" description="Interacts with tRNA; defines subfamily-specific binding signature" evidence="9">
    <location>
        <position position="275"/>
    </location>
</feature>
<accession>A0ABQ3IHQ6</accession>
<feature type="binding site" evidence="9">
    <location>
        <begin position="227"/>
        <end position="228"/>
    </location>
    <ligand>
        <name>FMN</name>
        <dbReference type="ChEBI" id="CHEBI:58210"/>
    </ligand>
</feature>
<evidence type="ECO:0000256" key="4">
    <source>
        <dbReference type="ARBA" id="ARBA00022643"/>
    </source>
</evidence>
<feature type="site" description="Interacts with tRNA" evidence="9">
    <location>
        <position position="180"/>
    </location>
</feature>
<feature type="active site" description="Proton donor" evidence="9">
    <location>
        <position position="102"/>
    </location>
</feature>
<evidence type="ECO:0000256" key="5">
    <source>
        <dbReference type="ARBA" id="ARBA00022694"/>
    </source>
</evidence>
<comment type="cofactor">
    <cofactor evidence="1 9 10">
        <name>FMN</name>
        <dbReference type="ChEBI" id="CHEBI:58210"/>
    </cofactor>
</comment>
<dbReference type="PROSITE" id="PS01136">
    <property type="entry name" value="UPF0034"/>
    <property type="match status" value="1"/>
</dbReference>
<keyword evidence="3 9" id="KW-0285">Flavoprotein</keyword>
<dbReference type="EMBL" id="BNAH01000004">
    <property type="protein sequence ID" value="GHE84954.1"/>
    <property type="molecule type" value="Genomic_DNA"/>
</dbReference>
<name>A0ABQ3IHQ6_9GAMM</name>
<keyword evidence="8 9" id="KW-0560">Oxidoreductase</keyword>
<protein>
    <recommendedName>
        <fullName evidence="9">tRNA-dihydrouridine(16) synthase</fullName>
        <ecNumber evidence="9">1.3.1.-</ecNumber>
    </recommendedName>
    <alternativeName>
        <fullName evidence="9">U16-specific dihydrouridine synthase</fullName>
        <shortName evidence="9">U16-specific Dus</shortName>
    </alternativeName>
    <alternativeName>
        <fullName evidence="9">tRNA-dihydrouridine synthase C</fullName>
    </alternativeName>
</protein>
<dbReference type="Pfam" id="PF01207">
    <property type="entry name" value="Dus"/>
    <property type="match status" value="1"/>
</dbReference>
<dbReference type="InterPro" id="IPR018517">
    <property type="entry name" value="tRNA_hU_synthase_CS"/>
</dbReference>
<dbReference type="HAMAP" id="MF_02043">
    <property type="entry name" value="DusC_subfam"/>
    <property type="match status" value="1"/>
</dbReference>
<evidence type="ECO:0000256" key="10">
    <source>
        <dbReference type="PIRNR" id="PIRNR006621"/>
    </source>
</evidence>
<feature type="site" description="Interacts with tRNA" evidence="9">
    <location>
        <position position="99"/>
    </location>
</feature>
<keyword evidence="2 9" id="KW-0820">tRNA-binding</keyword>
<dbReference type="Proteomes" id="UP000626370">
    <property type="component" value="Unassembled WGS sequence"/>
</dbReference>
<feature type="binding site" evidence="9">
    <location>
        <begin position="203"/>
        <end position="205"/>
    </location>
    <ligand>
        <name>FMN</name>
        <dbReference type="ChEBI" id="CHEBI:58210"/>
    </ligand>
</feature>
<dbReference type="InterPro" id="IPR042270">
    <property type="entry name" value="DusC_C"/>
</dbReference>
<dbReference type="PANTHER" id="PTHR11082">
    <property type="entry name" value="TRNA-DIHYDROURIDINE SYNTHASE"/>
    <property type="match status" value="1"/>
</dbReference>
<dbReference type="InterPro" id="IPR032886">
    <property type="entry name" value="DusC"/>
</dbReference>
<feature type="site" description="Interacts with tRNA; defines subfamily-specific binding signature" evidence="9">
    <location>
        <position position="39"/>
    </location>
</feature>
<evidence type="ECO:0000313" key="13">
    <source>
        <dbReference type="Proteomes" id="UP000626370"/>
    </source>
</evidence>
<gene>
    <name evidence="9 12" type="primary">dusC</name>
    <name evidence="12" type="ORF">GCM10011501_12330</name>
</gene>
<evidence type="ECO:0000256" key="2">
    <source>
        <dbReference type="ARBA" id="ARBA00022555"/>
    </source>
</evidence>
<reference evidence="13" key="1">
    <citation type="journal article" date="2019" name="Int. J. Syst. Evol. Microbiol.">
        <title>The Global Catalogue of Microorganisms (GCM) 10K type strain sequencing project: providing services to taxonomists for standard genome sequencing and annotation.</title>
        <authorList>
            <consortium name="The Broad Institute Genomics Platform"/>
            <consortium name="The Broad Institute Genome Sequencing Center for Infectious Disease"/>
            <person name="Wu L."/>
            <person name="Ma J."/>
        </authorList>
    </citation>
    <scope>NUCLEOTIDE SEQUENCE [LARGE SCALE GENOMIC DNA]</scope>
    <source>
        <strain evidence="13">CGMCC 1.15922</strain>
    </source>
</reference>
<organism evidence="12 13">
    <name type="scientific">Thalassotalea profundi</name>
    <dbReference type="NCBI Taxonomy" id="2036687"/>
    <lineage>
        <taxon>Bacteria</taxon>
        <taxon>Pseudomonadati</taxon>
        <taxon>Pseudomonadota</taxon>
        <taxon>Gammaproteobacteria</taxon>
        <taxon>Alteromonadales</taxon>
        <taxon>Colwelliaceae</taxon>
        <taxon>Thalassotalea</taxon>
    </lineage>
</organism>
<comment type="similarity">
    <text evidence="10">Belongs to the dus family.</text>
</comment>
<comment type="catalytic activity">
    <reaction evidence="9">
        <text>5,6-dihydrouridine(16) in tRNA + NADP(+) = uridine(16) in tRNA + NADPH + H(+)</text>
        <dbReference type="Rhea" id="RHEA:53376"/>
        <dbReference type="Rhea" id="RHEA-COMP:13543"/>
        <dbReference type="Rhea" id="RHEA-COMP:13544"/>
        <dbReference type="ChEBI" id="CHEBI:15378"/>
        <dbReference type="ChEBI" id="CHEBI:57783"/>
        <dbReference type="ChEBI" id="CHEBI:58349"/>
        <dbReference type="ChEBI" id="CHEBI:65315"/>
        <dbReference type="ChEBI" id="CHEBI:74443"/>
    </reaction>
</comment>
<keyword evidence="5 9" id="KW-0819">tRNA processing</keyword>
<dbReference type="InterPro" id="IPR001269">
    <property type="entry name" value="DUS_fam"/>
</dbReference>
<evidence type="ECO:0000313" key="12">
    <source>
        <dbReference type="EMBL" id="GHE84954.1"/>
    </source>
</evidence>
<sequence length="316" mass="35594">MPKVNKLVLAPMEGVADAIMREMLTSINCYDFCITEFIRVVEKVVPTHIYHKICPELKNNGFTRNNTPIRVQLLGQHPQWMAENAIKAISLGSHGIDINFGCPAKAVNKSKGGAILLKTPDEIYQIVLAVKQAVPLGTKVSAKIRLGFDDNSLLDEIVSAVVSASADQLTIHARTKSDGYRPPAYWHLIGEISKKYPIELFANGEIWTKENAEQCIQESGTHNLMLGRGALAMPNLANVIKLNHQPMTWPDLCELIKHFAVLELSGDKSYYFSSRVKQWLRYLKLRFIEAEQLFNQIKLLKNKDEIIRAIENIHHA</sequence>
<evidence type="ECO:0000256" key="7">
    <source>
        <dbReference type="ARBA" id="ARBA00022884"/>
    </source>
</evidence>
<keyword evidence="6 9" id="KW-0521">NADP</keyword>
<evidence type="ECO:0000256" key="3">
    <source>
        <dbReference type="ARBA" id="ARBA00022630"/>
    </source>
</evidence>
<keyword evidence="7 9" id="KW-0694">RNA-binding</keyword>
<comment type="caution">
    <text evidence="12">The sequence shown here is derived from an EMBL/GenBank/DDBJ whole genome shotgun (WGS) entry which is preliminary data.</text>
</comment>
<keyword evidence="4 9" id="KW-0288">FMN</keyword>
<proteinExistence type="inferred from homology"/>
<evidence type="ECO:0000256" key="1">
    <source>
        <dbReference type="ARBA" id="ARBA00001917"/>
    </source>
</evidence>
<evidence type="ECO:0000256" key="6">
    <source>
        <dbReference type="ARBA" id="ARBA00022857"/>
    </source>
</evidence>
<comment type="catalytic activity">
    <reaction evidence="9">
        <text>5,6-dihydrouridine(16) in tRNA + NAD(+) = uridine(16) in tRNA + NADH + H(+)</text>
        <dbReference type="Rhea" id="RHEA:53380"/>
        <dbReference type="Rhea" id="RHEA-COMP:13543"/>
        <dbReference type="Rhea" id="RHEA-COMP:13544"/>
        <dbReference type="ChEBI" id="CHEBI:15378"/>
        <dbReference type="ChEBI" id="CHEBI:57540"/>
        <dbReference type="ChEBI" id="CHEBI:57945"/>
        <dbReference type="ChEBI" id="CHEBI:65315"/>
        <dbReference type="ChEBI" id="CHEBI:74443"/>
    </reaction>
</comment>
<evidence type="ECO:0000259" key="11">
    <source>
        <dbReference type="Pfam" id="PF01207"/>
    </source>
</evidence>
<keyword evidence="13" id="KW-1185">Reference proteome</keyword>
<feature type="site" description="Interacts with tRNA; defines subfamily-specific binding signature" evidence="9">
    <location>
        <position position="277"/>
    </location>
</feature>
<feature type="domain" description="DUS-like FMN-binding" evidence="11">
    <location>
        <begin position="9"/>
        <end position="298"/>
    </location>
</feature>
<evidence type="ECO:0000256" key="8">
    <source>
        <dbReference type="ARBA" id="ARBA00023002"/>
    </source>
</evidence>
<feature type="site" description="Interacts with tRNA; defines subfamily-specific binding signature" evidence="9">
    <location>
        <position position="298"/>
    </location>
</feature>
<comment type="function">
    <text evidence="9">Catalyzes the synthesis of 5,6-dihydrouridine (D), a modified base found in the D-loop of most tRNAs, via the reduction of the C5-C6 double bond in target uridines. Specifically modifies U16 in tRNAs.</text>
</comment>
<evidence type="ECO:0000256" key="9">
    <source>
        <dbReference type="HAMAP-Rule" id="MF_02043"/>
    </source>
</evidence>
<feature type="binding site" evidence="9">
    <location>
        <position position="143"/>
    </location>
    <ligand>
        <name>FMN</name>
        <dbReference type="ChEBI" id="CHEBI:58210"/>
    </ligand>
</feature>
<dbReference type="InterPro" id="IPR035587">
    <property type="entry name" value="DUS-like_FMN-bd"/>
</dbReference>
<feature type="binding site" evidence="9">
    <location>
        <position position="72"/>
    </location>
    <ligand>
        <name>FMN</name>
        <dbReference type="ChEBI" id="CHEBI:58210"/>
    </ligand>
</feature>
<dbReference type="PIRSF" id="PIRSF006621">
    <property type="entry name" value="Dus"/>
    <property type="match status" value="1"/>
</dbReference>
<dbReference type="RefSeq" id="WP_189377380.1">
    <property type="nucleotide sequence ID" value="NZ_BNAH01000004.1"/>
</dbReference>